<keyword evidence="1" id="KW-1133">Transmembrane helix</keyword>
<dbReference type="EMBL" id="AGNK02002755">
    <property type="status" value="NOT_ANNOTATED_CDS"/>
    <property type="molecule type" value="Genomic_DNA"/>
</dbReference>
<accession>K3XUP3</accession>
<dbReference type="InParanoid" id="K3XUP3"/>
<protein>
    <submittedName>
        <fullName evidence="2">Uncharacterized protein</fullName>
    </submittedName>
</protein>
<organism evidence="2 3">
    <name type="scientific">Setaria italica</name>
    <name type="common">Foxtail millet</name>
    <name type="synonym">Panicum italicum</name>
    <dbReference type="NCBI Taxonomy" id="4555"/>
    <lineage>
        <taxon>Eukaryota</taxon>
        <taxon>Viridiplantae</taxon>
        <taxon>Streptophyta</taxon>
        <taxon>Embryophyta</taxon>
        <taxon>Tracheophyta</taxon>
        <taxon>Spermatophyta</taxon>
        <taxon>Magnoliopsida</taxon>
        <taxon>Liliopsida</taxon>
        <taxon>Poales</taxon>
        <taxon>Poaceae</taxon>
        <taxon>PACMAD clade</taxon>
        <taxon>Panicoideae</taxon>
        <taxon>Panicodae</taxon>
        <taxon>Paniceae</taxon>
        <taxon>Cenchrinae</taxon>
        <taxon>Setaria</taxon>
    </lineage>
</organism>
<dbReference type="Proteomes" id="UP000004995">
    <property type="component" value="Unassembled WGS sequence"/>
</dbReference>
<proteinExistence type="predicted"/>
<evidence type="ECO:0000256" key="1">
    <source>
        <dbReference type="SAM" id="Phobius"/>
    </source>
</evidence>
<evidence type="ECO:0000313" key="2">
    <source>
        <dbReference type="EnsemblPlants" id="KQL03337"/>
    </source>
</evidence>
<reference evidence="2" key="2">
    <citation type="submission" date="2018-08" db="UniProtKB">
        <authorList>
            <consortium name="EnsemblPlants"/>
        </authorList>
    </citation>
    <scope>IDENTIFICATION</scope>
    <source>
        <strain evidence="2">Yugu1</strain>
    </source>
</reference>
<dbReference type="Gramene" id="KQL03337">
    <property type="protein sequence ID" value="KQL03337"/>
    <property type="gene ID" value="SETIT_005650mg"/>
</dbReference>
<dbReference type="EnsemblPlants" id="KQL03337">
    <property type="protein sequence ID" value="KQL03337"/>
    <property type="gene ID" value="SETIT_005650mg"/>
</dbReference>
<dbReference type="HOGENOM" id="CLU_3407031_0_0_1"/>
<name>K3XUP3_SETIT</name>
<dbReference type="AlphaFoldDB" id="K3XUP3"/>
<keyword evidence="1" id="KW-0472">Membrane</keyword>
<feature type="transmembrane region" description="Helical" evidence="1">
    <location>
        <begin position="12"/>
        <end position="28"/>
    </location>
</feature>
<evidence type="ECO:0000313" key="3">
    <source>
        <dbReference type="Proteomes" id="UP000004995"/>
    </source>
</evidence>
<sequence length="30" mass="3614">MYLRSDQNGSLHASFLWMCIMSFCKFIQQK</sequence>
<reference evidence="3" key="1">
    <citation type="journal article" date="2012" name="Nat. Biotechnol.">
        <title>Reference genome sequence of the model plant Setaria.</title>
        <authorList>
            <person name="Bennetzen J.L."/>
            <person name="Schmutz J."/>
            <person name="Wang H."/>
            <person name="Percifield R."/>
            <person name="Hawkins J."/>
            <person name="Pontaroli A.C."/>
            <person name="Estep M."/>
            <person name="Feng L."/>
            <person name="Vaughn J.N."/>
            <person name="Grimwood J."/>
            <person name="Jenkins J."/>
            <person name="Barry K."/>
            <person name="Lindquist E."/>
            <person name="Hellsten U."/>
            <person name="Deshpande S."/>
            <person name="Wang X."/>
            <person name="Wu X."/>
            <person name="Mitros T."/>
            <person name="Triplett J."/>
            <person name="Yang X."/>
            <person name="Ye C.Y."/>
            <person name="Mauro-Herrera M."/>
            <person name="Wang L."/>
            <person name="Li P."/>
            <person name="Sharma M."/>
            <person name="Sharma R."/>
            <person name="Ronald P.C."/>
            <person name="Panaud O."/>
            <person name="Kellogg E.A."/>
            <person name="Brutnell T.P."/>
            <person name="Doust A.N."/>
            <person name="Tuskan G.A."/>
            <person name="Rokhsar D."/>
            <person name="Devos K.M."/>
        </authorList>
    </citation>
    <scope>NUCLEOTIDE SEQUENCE [LARGE SCALE GENOMIC DNA]</scope>
    <source>
        <strain evidence="3">cv. Yugu1</strain>
    </source>
</reference>
<keyword evidence="1" id="KW-0812">Transmembrane</keyword>
<keyword evidence="3" id="KW-1185">Reference proteome</keyword>